<evidence type="ECO:0000313" key="1">
    <source>
        <dbReference type="EMBL" id="ELY71047.1"/>
    </source>
</evidence>
<evidence type="ECO:0000313" key="2">
    <source>
        <dbReference type="Proteomes" id="UP000011632"/>
    </source>
</evidence>
<dbReference type="Proteomes" id="UP000011632">
    <property type="component" value="Unassembled WGS sequence"/>
</dbReference>
<proteinExistence type="predicted"/>
<dbReference type="STRING" id="1227496.C489_01786"/>
<comment type="caution">
    <text evidence="1">The sequence shown here is derived from an EMBL/GenBank/DDBJ whole genome shotgun (WGS) entry which is preliminary data.</text>
</comment>
<dbReference type="OrthoDB" id="177738at2157"/>
<gene>
    <name evidence="1" type="ORF">C489_01786</name>
</gene>
<name>L9YBG8_9EURY</name>
<dbReference type="RefSeq" id="WP_006429394.1">
    <property type="nucleotide sequence ID" value="NZ_AOID01000005.1"/>
</dbReference>
<reference evidence="1 2" key="1">
    <citation type="journal article" date="2014" name="PLoS Genet.">
        <title>Phylogenetically driven sequencing of extremely halophilic archaea reveals strategies for static and dynamic osmo-response.</title>
        <authorList>
            <person name="Becker E.A."/>
            <person name="Seitzer P.M."/>
            <person name="Tritt A."/>
            <person name="Larsen D."/>
            <person name="Krusor M."/>
            <person name="Yao A.I."/>
            <person name="Wu D."/>
            <person name="Madern D."/>
            <person name="Eisen J.A."/>
            <person name="Darling A.E."/>
            <person name="Facciotti M.T."/>
        </authorList>
    </citation>
    <scope>NUCLEOTIDE SEQUENCE [LARGE SCALE GENOMIC DNA]</scope>
    <source>
        <strain evidence="1 2">JCM 10478</strain>
    </source>
</reference>
<accession>L9YBG8</accession>
<dbReference type="EMBL" id="AOID01000005">
    <property type="protein sequence ID" value="ELY71047.1"/>
    <property type="molecule type" value="Genomic_DNA"/>
</dbReference>
<organism evidence="1 2">
    <name type="scientific">Natrinema versiforme JCM 10478</name>
    <dbReference type="NCBI Taxonomy" id="1227496"/>
    <lineage>
        <taxon>Archaea</taxon>
        <taxon>Methanobacteriati</taxon>
        <taxon>Methanobacteriota</taxon>
        <taxon>Stenosarchaea group</taxon>
        <taxon>Halobacteria</taxon>
        <taxon>Halobacteriales</taxon>
        <taxon>Natrialbaceae</taxon>
        <taxon>Natrinema</taxon>
    </lineage>
</organism>
<dbReference type="PROSITE" id="PS51257">
    <property type="entry name" value="PROKAR_LIPOPROTEIN"/>
    <property type="match status" value="1"/>
</dbReference>
<sequence length="153" mass="17014">MVSRRQVLALGGGLSTVGLSGCAALGSDTDTLTVILLNFDSEPHTFDVELARPNADRYSEAIVLQEQYDLETPPDDAVAAEHREPDALENDTYHVSVHLADAPATRETYRYYPGCPDDDEADSLYIEVRTERESDERYVQFRQDRCSGSSGWP</sequence>
<keyword evidence="2" id="KW-1185">Reference proteome</keyword>
<dbReference type="PATRIC" id="fig|1227496.3.peg.371"/>
<evidence type="ECO:0008006" key="3">
    <source>
        <dbReference type="Google" id="ProtNLM"/>
    </source>
</evidence>
<dbReference type="AlphaFoldDB" id="L9YBG8"/>
<protein>
    <recommendedName>
        <fullName evidence="3">Lipoprotein</fullName>
    </recommendedName>
</protein>